<evidence type="ECO:0000256" key="4">
    <source>
        <dbReference type="SAM" id="MobiDB-lite"/>
    </source>
</evidence>
<dbReference type="PROSITE" id="PS50949">
    <property type="entry name" value="HTH_GNTR"/>
    <property type="match status" value="1"/>
</dbReference>
<organism evidence="6 7">
    <name type="scientific">Pseudomonas syringae</name>
    <dbReference type="NCBI Taxonomy" id="317"/>
    <lineage>
        <taxon>Bacteria</taxon>
        <taxon>Pseudomonadati</taxon>
        <taxon>Pseudomonadota</taxon>
        <taxon>Gammaproteobacteria</taxon>
        <taxon>Pseudomonadales</taxon>
        <taxon>Pseudomonadaceae</taxon>
        <taxon>Pseudomonas</taxon>
    </lineage>
</organism>
<dbReference type="PATRIC" id="fig|317.174.peg.2372"/>
<dbReference type="Gene3D" id="1.10.10.10">
    <property type="entry name" value="Winged helix-like DNA-binding domain superfamily/Winged helix DNA-binding domain"/>
    <property type="match status" value="2"/>
</dbReference>
<dbReference type="InterPro" id="IPR008920">
    <property type="entry name" value="TF_FadR/GntR_C"/>
</dbReference>
<dbReference type="InterPro" id="IPR011711">
    <property type="entry name" value="GntR_C"/>
</dbReference>
<evidence type="ECO:0000256" key="1">
    <source>
        <dbReference type="ARBA" id="ARBA00023015"/>
    </source>
</evidence>
<protein>
    <submittedName>
        <fullName evidence="6">GntR family transcriptional regulator</fullName>
    </submittedName>
</protein>
<dbReference type="InterPro" id="IPR036388">
    <property type="entry name" value="WH-like_DNA-bd_sf"/>
</dbReference>
<keyword evidence="1" id="KW-0805">Transcription regulation</keyword>
<dbReference type="RefSeq" id="WP_052028487.1">
    <property type="nucleotide sequence ID" value="NZ_JPQT01000101.1"/>
</dbReference>
<feature type="region of interest" description="Disordered" evidence="4">
    <location>
        <begin position="1"/>
        <end position="20"/>
    </location>
</feature>
<reference evidence="6 7" key="1">
    <citation type="submission" date="2014-07" db="EMBL/GenBank/DDBJ databases">
        <title>Draft Genome Sequences of Environmental Pseudomonas syringae strains.</title>
        <authorList>
            <person name="Baltrus D.A."/>
            <person name="Berge O."/>
            <person name="Morris C."/>
        </authorList>
    </citation>
    <scope>NUCLEOTIDE SEQUENCE [LARGE SCALE GENOMIC DNA]</scope>
    <source>
        <strain evidence="6 7">CEB003</strain>
    </source>
</reference>
<evidence type="ECO:0000256" key="3">
    <source>
        <dbReference type="ARBA" id="ARBA00023163"/>
    </source>
</evidence>
<evidence type="ECO:0000313" key="6">
    <source>
        <dbReference type="EMBL" id="KFE51798.1"/>
    </source>
</evidence>
<evidence type="ECO:0000256" key="2">
    <source>
        <dbReference type="ARBA" id="ARBA00023125"/>
    </source>
</evidence>
<feature type="region of interest" description="Disordered" evidence="4">
    <location>
        <begin position="305"/>
        <end position="330"/>
    </location>
</feature>
<evidence type="ECO:0000259" key="5">
    <source>
        <dbReference type="PROSITE" id="PS50949"/>
    </source>
</evidence>
<dbReference type="GO" id="GO:0003677">
    <property type="term" value="F:DNA binding"/>
    <property type="evidence" value="ECO:0007669"/>
    <property type="project" value="UniProtKB-KW"/>
</dbReference>
<dbReference type="EMBL" id="JPQT01000101">
    <property type="protein sequence ID" value="KFE51798.1"/>
    <property type="molecule type" value="Genomic_DNA"/>
</dbReference>
<dbReference type="InterPro" id="IPR036390">
    <property type="entry name" value="WH_DNA-bd_sf"/>
</dbReference>
<evidence type="ECO:0000313" key="7">
    <source>
        <dbReference type="Proteomes" id="UP000028643"/>
    </source>
</evidence>
<sequence>MNSIGVAPANSQDKTKPRIKSDLAEQLAPKIVDMARARSMRSGDPLREEAFAKELGVSRSPIRRCFALLEELGIARREQNRGYFLTCDARGIETAKLPLDVDPFEDFYLRVVDDVLSGDIPKSFFEAELLRKYDVPRGQLLKVLNRLANEAMIERKPGQGWEINAFLHDSGAHIQSYRFRMAIEPAALLEPGYKVDKAAFAKARALQQQLLDGDIFSLSRSQLFHINAQLHELIVRCSGNAFFLEAIRRQNQLRRFMAYKANLDRQRLIIQSTEHIQLLDLIESGKCEAAAGFLRHHLDIVGRQKTDKEARDEAEKRARESAATSVDHPL</sequence>
<feature type="domain" description="HTH gntR-type" evidence="5">
    <location>
        <begin position="21"/>
        <end position="88"/>
    </location>
</feature>
<proteinExistence type="predicted"/>
<gene>
    <name evidence="6" type="ORF">IV02_11540</name>
</gene>
<dbReference type="GO" id="GO:0003700">
    <property type="term" value="F:DNA-binding transcription factor activity"/>
    <property type="evidence" value="ECO:0007669"/>
    <property type="project" value="InterPro"/>
</dbReference>
<feature type="compositionally biased region" description="Basic and acidic residues" evidence="4">
    <location>
        <begin position="305"/>
        <end position="320"/>
    </location>
</feature>
<accession>A0A085V8N5</accession>
<dbReference type="SUPFAM" id="SSF48008">
    <property type="entry name" value="GntR ligand-binding domain-like"/>
    <property type="match status" value="1"/>
</dbReference>
<dbReference type="Pfam" id="PF07729">
    <property type="entry name" value="FCD"/>
    <property type="match status" value="1"/>
</dbReference>
<name>A0A085V8N5_PSESX</name>
<keyword evidence="2" id="KW-0238">DNA-binding</keyword>
<dbReference type="AlphaFoldDB" id="A0A085V8N5"/>
<dbReference type="InterPro" id="IPR000524">
    <property type="entry name" value="Tscrpt_reg_HTH_GntR"/>
</dbReference>
<comment type="caution">
    <text evidence="6">The sequence shown here is derived from an EMBL/GenBank/DDBJ whole genome shotgun (WGS) entry which is preliminary data.</text>
</comment>
<dbReference type="Proteomes" id="UP000028643">
    <property type="component" value="Unassembled WGS sequence"/>
</dbReference>
<dbReference type="SMART" id="SM00345">
    <property type="entry name" value="HTH_GNTR"/>
    <property type="match status" value="1"/>
</dbReference>
<dbReference type="Pfam" id="PF00392">
    <property type="entry name" value="GntR"/>
    <property type="match status" value="1"/>
</dbReference>
<dbReference type="SUPFAM" id="SSF46785">
    <property type="entry name" value="Winged helix' DNA-binding domain"/>
    <property type="match status" value="1"/>
</dbReference>
<dbReference type="SMART" id="SM00895">
    <property type="entry name" value="FCD"/>
    <property type="match status" value="1"/>
</dbReference>
<dbReference type="Gene3D" id="1.20.120.530">
    <property type="entry name" value="GntR ligand-binding domain-like"/>
    <property type="match status" value="1"/>
</dbReference>
<dbReference type="PANTHER" id="PTHR43537:SF5">
    <property type="entry name" value="UXU OPERON TRANSCRIPTIONAL REGULATOR"/>
    <property type="match status" value="1"/>
</dbReference>
<keyword evidence="3" id="KW-0804">Transcription</keyword>
<dbReference type="PANTHER" id="PTHR43537">
    <property type="entry name" value="TRANSCRIPTIONAL REGULATOR, GNTR FAMILY"/>
    <property type="match status" value="1"/>
</dbReference>